<keyword evidence="2" id="KW-0472">Membrane</keyword>
<comment type="caution">
    <text evidence="3">The sequence shown here is derived from an EMBL/GenBank/DDBJ whole genome shotgun (WGS) entry which is preliminary data.</text>
</comment>
<dbReference type="EMBL" id="SNYS01000009">
    <property type="protein sequence ID" value="TDQ68198.1"/>
    <property type="molecule type" value="Genomic_DNA"/>
</dbReference>
<keyword evidence="4" id="KW-1185">Reference proteome</keyword>
<evidence type="ECO:0000313" key="3">
    <source>
        <dbReference type="EMBL" id="TDQ68198.1"/>
    </source>
</evidence>
<reference evidence="3 4" key="1">
    <citation type="submission" date="2019-03" db="EMBL/GenBank/DDBJ databases">
        <title>Genomic Encyclopedia of Type Strains, Phase IV (KMG-IV): sequencing the most valuable type-strain genomes for metagenomic binning, comparative biology and taxonomic classification.</title>
        <authorList>
            <person name="Goeker M."/>
        </authorList>
    </citation>
    <scope>NUCLEOTIDE SEQUENCE [LARGE SCALE GENOMIC DNA]</scope>
    <source>
        <strain evidence="3 4">DSM 13328</strain>
    </source>
</reference>
<feature type="compositionally biased region" description="Polar residues" evidence="1">
    <location>
        <begin position="273"/>
        <end position="295"/>
    </location>
</feature>
<evidence type="ECO:0000256" key="2">
    <source>
        <dbReference type="SAM" id="Phobius"/>
    </source>
</evidence>
<dbReference type="AlphaFoldDB" id="A0A484F3Y5"/>
<name>A0A484F3Y5_9EURY</name>
<dbReference type="RefSeq" id="WP_133517591.1">
    <property type="nucleotide sequence ID" value="NZ_JAHDUW010000004.1"/>
</dbReference>
<feature type="transmembrane region" description="Helical" evidence="2">
    <location>
        <begin position="303"/>
        <end position="323"/>
    </location>
</feature>
<evidence type="ECO:0000313" key="4">
    <source>
        <dbReference type="Proteomes" id="UP000294855"/>
    </source>
</evidence>
<accession>A0A484F3Y5</accession>
<keyword evidence="2" id="KW-0812">Transmembrane</keyword>
<organism evidence="3 4">
    <name type="scientific">Methanimicrococcus blatticola</name>
    <dbReference type="NCBI Taxonomy" id="91560"/>
    <lineage>
        <taxon>Archaea</taxon>
        <taxon>Methanobacteriati</taxon>
        <taxon>Methanobacteriota</taxon>
        <taxon>Stenosarchaea group</taxon>
        <taxon>Methanomicrobia</taxon>
        <taxon>Methanosarcinales</taxon>
        <taxon>Methanosarcinaceae</taxon>
        <taxon>Methanimicrococcus</taxon>
    </lineage>
</organism>
<sequence length="327" mass="35845">MNINFIRFTCLLMILSLMPICVAGDTQPWEHTVKVGQVFPQNSDGEICYTDPYCTPVLQTPDKLNGKLTFVSLIRSHDQDYFISIKGTVSPGLVGNYNFGTFIKEGTDYNLIYIIEKGPQTIFIDTDEESDVSEINLISGEECKLDIYSKDISDNKIDVSLTDPELIANHQPVYSASGYDKNILTYENGVITPKYGGTTTIRFDSIETESYKKAETKELIVHVDGPALVNPNNPNPSSNSNGFGKAVIVDGTNKENTPDSSNENTKDVKEESNAYSSSSQNNLDNSGNTQNETGGESTVSKTLLLAVGLILVVGLIGVIGFFYKKNK</sequence>
<protein>
    <submittedName>
        <fullName evidence="3">Uncharacterized protein</fullName>
    </submittedName>
</protein>
<dbReference type="Proteomes" id="UP000294855">
    <property type="component" value="Unassembled WGS sequence"/>
</dbReference>
<keyword evidence="2" id="KW-1133">Transmembrane helix</keyword>
<proteinExistence type="predicted"/>
<evidence type="ECO:0000256" key="1">
    <source>
        <dbReference type="SAM" id="MobiDB-lite"/>
    </source>
</evidence>
<feature type="compositionally biased region" description="Low complexity" evidence="1">
    <location>
        <begin position="230"/>
        <end position="241"/>
    </location>
</feature>
<gene>
    <name evidence="3" type="ORF">C7391_1135</name>
</gene>
<feature type="region of interest" description="Disordered" evidence="1">
    <location>
        <begin position="225"/>
        <end position="295"/>
    </location>
</feature>